<feature type="region of interest" description="Disordered" evidence="4">
    <location>
        <begin position="451"/>
        <end position="475"/>
    </location>
</feature>
<feature type="compositionally biased region" description="Polar residues" evidence="4">
    <location>
        <begin position="454"/>
        <end position="475"/>
    </location>
</feature>
<keyword evidence="2 3" id="KW-0175">Coiled coil</keyword>
<evidence type="ECO:0000256" key="2">
    <source>
        <dbReference type="ARBA" id="ARBA00023054"/>
    </source>
</evidence>
<evidence type="ECO:0000256" key="1">
    <source>
        <dbReference type="ARBA" id="ARBA00007796"/>
    </source>
</evidence>
<evidence type="ECO:0008006" key="7">
    <source>
        <dbReference type="Google" id="ProtNLM"/>
    </source>
</evidence>
<feature type="coiled-coil region" evidence="3">
    <location>
        <begin position="193"/>
        <end position="220"/>
    </location>
</feature>
<dbReference type="EMBL" id="OU963899">
    <property type="protein sequence ID" value="CAH0406277.1"/>
    <property type="molecule type" value="Genomic_DNA"/>
</dbReference>
<feature type="compositionally biased region" description="Basic and acidic residues" evidence="4">
    <location>
        <begin position="260"/>
        <end position="275"/>
    </location>
</feature>
<dbReference type="InterPro" id="IPR007940">
    <property type="entry name" value="SH3BP5"/>
</dbReference>
<feature type="region of interest" description="Disordered" evidence="4">
    <location>
        <begin position="238"/>
        <end position="279"/>
    </location>
</feature>
<feature type="compositionally biased region" description="Polar residues" evidence="4">
    <location>
        <begin position="360"/>
        <end position="372"/>
    </location>
</feature>
<feature type="compositionally biased region" description="Low complexity" evidence="4">
    <location>
        <begin position="337"/>
        <end position="353"/>
    </location>
</feature>
<dbReference type="Proteomes" id="UP001153292">
    <property type="component" value="Chromosome 6"/>
</dbReference>
<name>A0ABN8B9D3_CHISP</name>
<comment type="similarity">
    <text evidence="1">Belongs to the SH3BP5 family.</text>
</comment>
<reference evidence="5" key="1">
    <citation type="submission" date="2021-12" db="EMBL/GenBank/DDBJ databases">
        <authorList>
            <person name="King R."/>
        </authorList>
    </citation>
    <scope>NUCLEOTIDE SEQUENCE</scope>
</reference>
<dbReference type="PANTHER" id="PTHR19423:SF1">
    <property type="entry name" value="SH3 DOMAIN-BINDING PROTEIN 5"/>
    <property type="match status" value="1"/>
</dbReference>
<evidence type="ECO:0000256" key="3">
    <source>
        <dbReference type="SAM" id="Coils"/>
    </source>
</evidence>
<evidence type="ECO:0000313" key="5">
    <source>
        <dbReference type="EMBL" id="CAH0406277.1"/>
    </source>
</evidence>
<feature type="coiled-coil region" evidence="3">
    <location>
        <begin position="22"/>
        <end position="56"/>
    </location>
</feature>
<sequence length="475" mass="53734">MEESSFTIPADDNGDTELDPRIQVELEKLNAATDEINKLELELDESMKTFHLLLNETSRRLQALTKRLGTCVDKSRPYYDAVAVAATARSECQKAAVQFQRASELHAAAKETVTLAEQRFVSKQDEWQFDSNWQEVLNHAIIKVMDAEKRKAESGREHQKKAAAYITAERKVTQLEENLKRNIIKSRLYFEEKKLCDEQLQTQNEKIEKLQRLIADAKGRYSKSLKALEEISEEIHRRRGEYPPGKDAIPVGPREPGVGAEHDPVHDENDAKAAENDDECSLQELRMRVRELALKPIDRKDVETDEAWALELNETINKLDQLLMMKENNQQKRSKFTESSPRNSSAPSTSTNTGKHASPPSDTWNTEPNLTKTKSKSREVLFDATNPPIAKTEKSKSMMSLDVLALARDTAVMDRESYLKAVIEDKSPTGTYTESISDRNESPDDILMVECDSSDSTQNPVIRMTSSTITDSDNS</sequence>
<organism evidence="5 6">
    <name type="scientific">Chilo suppressalis</name>
    <name type="common">Asiatic rice borer moth</name>
    <dbReference type="NCBI Taxonomy" id="168631"/>
    <lineage>
        <taxon>Eukaryota</taxon>
        <taxon>Metazoa</taxon>
        <taxon>Ecdysozoa</taxon>
        <taxon>Arthropoda</taxon>
        <taxon>Hexapoda</taxon>
        <taxon>Insecta</taxon>
        <taxon>Pterygota</taxon>
        <taxon>Neoptera</taxon>
        <taxon>Endopterygota</taxon>
        <taxon>Lepidoptera</taxon>
        <taxon>Glossata</taxon>
        <taxon>Ditrysia</taxon>
        <taxon>Pyraloidea</taxon>
        <taxon>Crambidae</taxon>
        <taxon>Crambinae</taxon>
        <taxon>Chilo</taxon>
    </lineage>
</organism>
<evidence type="ECO:0000313" key="6">
    <source>
        <dbReference type="Proteomes" id="UP001153292"/>
    </source>
</evidence>
<protein>
    <recommendedName>
        <fullName evidence="7">SH3 domain-binding protein 5 homolog</fullName>
    </recommendedName>
</protein>
<dbReference type="PANTHER" id="PTHR19423">
    <property type="entry name" value="SH3 DOMAIN-BINDING PROTEIN 5"/>
    <property type="match status" value="1"/>
</dbReference>
<gene>
    <name evidence="5" type="ORF">CHILSU_LOCUS9651</name>
</gene>
<keyword evidence="6" id="KW-1185">Reference proteome</keyword>
<feature type="region of interest" description="Disordered" evidence="4">
    <location>
        <begin position="330"/>
        <end position="396"/>
    </location>
</feature>
<accession>A0ABN8B9D3</accession>
<dbReference type="Pfam" id="PF05276">
    <property type="entry name" value="SH3BP5"/>
    <property type="match status" value="1"/>
</dbReference>
<evidence type="ECO:0000256" key="4">
    <source>
        <dbReference type="SAM" id="MobiDB-lite"/>
    </source>
</evidence>
<proteinExistence type="inferred from homology"/>